<dbReference type="EMBL" id="BARV01012362">
    <property type="protein sequence ID" value="GAI03343.1"/>
    <property type="molecule type" value="Genomic_DNA"/>
</dbReference>
<dbReference type="AlphaFoldDB" id="X1K9Q9"/>
<feature type="non-terminal residue" evidence="1">
    <location>
        <position position="1"/>
    </location>
</feature>
<evidence type="ECO:0000313" key="1">
    <source>
        <dbReference type="EMBL" id="GAI03343.1"/>
    </source>
</evidence>
<proteinExistence type="predicted"/>
<organism evidence="1">
    <name type="scientific">marine sediment metagenome</name>
    <dbReference type="NCBI Taxonomy" id="412755"/>
    <lineage>
        <taxon>unclassified sequences</taxon>
        <taxon>metagenomes</taxon>
        <taxon>ecological metagenomes</taxon>
    </lineage>
</organism>
<sequence>EARARPGKDLPNKIEIVLSELFANCLTVQEDIREFERRQEYDKIKRADT</sequence>
<protein>
    <submittedName>
        <fullName evidence="1">Uncharacterized protein</fullName>
    </submittedName>
</protein>
<accession>X1K9Q9</accession>
<reference evidence="1" key="1">
    <citation type="journal article" date="2014" name="Front. Microbiol.">
        <title>High frequency of phylogenetically diverse reductive dehalogenase-homologous genes in deep subseafloor sedimentary metagenomes.</title>
        <authorList>
            <person name="Kawai M."/>
            <person name="Futagami T."/>
            <person name="Toyoda A."/>
            <person name="Takaki Y."/>
            <person name="Nishi S."/>
            <person name="Hori S."/>
            <person name="Arai W."/>
            <person name="Tsubouchi T."/>
            <person name="Morono Y."/>
            <person name="Uchiyama I."/>
            <person name="Ito T."/>
            <person name="Fujiyama A."/>
            <person name="Inagaki F."/>
            <person name="Takami H."/>
        </authorList>
    </citation>
    <scope>NUCLEOTIDE SEQUENCE</scope>
    <source>
        <strain evidence="1">Expedition CK06-06</strain>
    </source>
</reference>
<comment type="caution">
    <text evidence="1">The sequence shown here is derived from an EMBL/GenBank/DDBJ whole genome shotgun (WGS) entry which is preliminary data.</text>
</comment>
<gene>
    <name evidence="1" type="ORF">S06H3_22937</name>
</gene>
<name>X1K9Q9_9ZZZZ</name>